<keyword evidence="3" id="KW-1185">Reference proteome</keyword>
<protein>
    <submittedName>
        <fullName evidence="2">Uncharacterized protein</fullName>
    </submittedName>
</protein>
<organism evidence="2 3">
    <name type="scientific">candidate division MSBL1 archaeon SCGC-AAA382C18</name>
    <dbReference type="NCBI Taxonomy" id="1698281"/>
    <lineage>
        <taxon>Archaea</taxon>
        <taxon>Methanobacteriati</taxon>
        <taxon>Methanobacteriota</taxon>
        <taxon>candidate division MSBL1</taxon>
    </lineage>
</organism>
<evidence type="ECO:0000313" key="3">
    <source>
        <dbReference type="Proteomes" id="UP000070404"/>
    </source>
</evidence>
<accession>A0A133VKY5</accession>
<comment type="caution">
    <text evidence="2">The sequence shown here is derived from an EMBL/GenBank/DDBJ whole genome shotgun (WGS) entry which is preliminary data.</text>
</comment>
<reference evidence="2 3" key="1">
    <citation type="journal article" date="2016" name="Sci. Rep.">
        <title>Metabolic traits of an uncultured archaeal lineage -MSBL1- from brine pools of the Red Sea.</title>
        <authorList>
            <person name="Mwirichia R."/>
            <person name="Alam I."/>
            <person name="Rashid M."/>
            <person name="Vinu M."/>
            <person name="Ba-Alawi W."/>
            <person name="Anthony Kamau A."/>
            <person name="Kamanda Ngugi D."/>
            <person name="Goker M."/>
            <person name="Klenk H.P."/>
            <person name="Bajic V."/>
            <person name="Stingl U."/>
        </authorList>
    </citation>
    <scope>NUCLEOTIDE SEQUENCE [LARGE SCALE GENOMIC DNA]</scope>
    <source>
        <strain evidence="2">SCGC-AAA382C18</strain>
    </source>
</reference>
<evidence type="ECO:0000313" key="2">
    <source>
        <dbReference type="EMBL" id="KXB07093.1"/>
    </source>
</evidence>
<dbReference type="AlphaFoldDB" id="A0A133VKY5"/>
<sequence length="68" mass="7296">MVILALLPVWLSLLVGIELSEEYSELAGAFGGILIGVAEVVPFFILHRTAALAVLVWELLALAYVLST</sequence>
<gene>
    <name evidence="2" type="ORF">AKJ52_00920</name>
</gene>
<evidence type="ECO:0000256" key="1">
    <source>
        <dbReference type="SAM" id="Phobius"/>
    </source>
</evidence>
<dbReference type="EMBL" id="LHYF01000010">
    <property type="protein sequence ID" value="KXB07093.1"/>
    <property type="molecule type" value="Genomic_DNA"/>
</dbReference>
<name>A0A133VKY5_9EURY</name>
<keyword evidence="1" id="KW-1133">Transmembrane helix</keyword>
<feature type="transmembrane region" description="Helical" evidence="1">
    <location>
        <begin position="44"/>
        <end position="66"/>
    </location>
</feature>
<dbReference type="Proteomes" id="UP000070404">
    <property type="component" value="Unassembled WGS sequence"/>
</dbReference>
<proteinExistence type="predicted"/>
<keyword evidence="1" id="KW-0812">Transmembrane</keyword>
<keyword evidence="1" id="KW-0472">Membrane</keyword>